<organism evidence="2 3">
    <name type="scientific">Enteractinococcus coprophilus</name>
    <dbReference type="NCBI Taxonomy" id="1027633"/>
    <lineage>
        <taxon>Bacteria</taxon>
        <taxon>Bacillati</taxon>
        <taxon>Actinomycetota</taxon>
        <taxon>Actinomycetes</taxon>
        <taxon>Micrococcales</taxon>
        <taxon>Micrococcaceae</taxon>
    </lineage>
</organism>
<keyword evidence="3" id="KW-1185">Reference proteome</keyword>
<keyword evidence="2" id="KW-0560">Oxidoreductase</keyword>
<dbReference type="Gene3D" id="3.10.180.10">
    <property type="entry name" value="2,3-Dihydroxybiphenyl 1,2-Dioxygenase, domain 1"/>
    <property type="match status" value="1"/>
</dbReference>
<dbReference type="Pfam" id="PF13669">
    <property type="entry name" value="Glyoxalase_4"/>
    <property type="match status" value="1"/>
</dbReference>
<gene>
    <name evidence="2" type="ORF">FB556_0928</name>
</gene>
<dbReference type="PROSITE" id="PS51819">
    <property type="entry name" value="VOC"/>
    <property type="match status" value="1"/>
</dbReference>
<dbReference type="RefSeq" id="WP_170200358.1">
    <property type="nucleotide sequence ID" value="NZ_BAABAN010000001.1"/>
</dbReference>
<dbReference type="EMBL" id="VFOU01000001">
    <property type="protein sequence ID" value="TQL74463.1"/>
    <property type="molecule type" value="Genomic_DNA"/>
</dbReference>
<dbReference type="AlphaFoldDB" id="A0A543APE9"/>
<protein>
    <submittedName>
        <fullName evidence="2">Glyoxalase/bleomycin resistance protein/dioxygenase superfamily protein</fullName>
    </submittedName>
</protein>
<reference evidence="2 3" key="1">
    <citation type="submission" date="2019-06" db="EMBL/GenBank/DDBJ databases">
        <title>Sequencing the genomes of 1000 actinobacteria strains.</title>
        <authorList>
            <person name="Klenk H.-P."/>
        </authorList>
    </citation>
    <scope>NUCLEOTIDE SEQUENCE [LARGE SCALE GENOMIC DNA]</scope>
    <source>
        <strain evidence="2 3">DSM 24083</strain>
    </source>
</reference>
<dbReference type="GO" id="GO:0051213">
    <property type="term" value="F:dioxygenase activity"/>
    <property type="evidence" value="ECO:0007669"/>
    <property type="project" value="UniProtKB-KW"/>
</dbReference>
<evidence type="ECO:0000259" key="1">
    <source>
        <dbReference type="PROSITE" id="PS51819"/>
    </source>
</evidence>
<proteinExistence type="predicted"/>
<dbReference type="InterPro" id="IPR037523">
    <property type="entry name" value="VOC_core"/>
</dbReference>
<dbReference type="InterPro" id="IPR029068">
    <property type="entry name" value="Glyas_Bleomycin-R_OHBP_Dase"/>
</dbReference>
<feature type="domain" description="VOC" evidence="1">
    <location>
        <begin position="11"/>
        <end position="138"/>
    </location>
</feature>
<keyword evidence="2" id="KW-0223">Dioxygenase</keyword>
<dbReference type="SUPFAM" id="SSF54593">
    <property type="entry name" value="Glyoxalase/Bleomycin resistance protein/Dihydroxybiphenyl dioxygenase"/>
    <property type="match status" value="1"/>
</dbReference>
<evidence type="ECO:0000313" key="3">
    <source>
        <dbReference type="Proteomes" id="UP000319746"/>
    </source>
</evidence>
<name>A0A543APE9_9MICC</name>
<accession>A0A543APE9</accession>
<evidence type="ECO:0000313" key="2">
    <source>
        <dbReference type="EMBL" id="TQL74463.1"/>
    </source>
</evidence>
<sequence length="261" mass="29128">MTSQAQQPHIDFDHTSFAVHDALASARQLRQDFGATPITGESLDAFRYLMMYIGSEAHGTKVELIEPTGDGFLSHYLDKRGESPHHLTFSVQNLRDVVVAVREHGFGVVDEHYDHPAWQEAFIRPDATHRTIIQLASSDRQYLSAQQLLTSYERDVQAMPHIHGARNHDWWTNIWETQPGHTQHIGPTVLKSADLEKSHTLFGTILQGQPRESQRGMIYAWSSGAIEVVPSDRPGIVGIKTSDSSGEFITLGLTTPGLDRA</sequence>
<dbReference type="Proteomes" id="UP000319746">
    <property type="component" value="Unassembled WGS sequence"/>
</dbReference>
<comment type="caution">
    <text evidence="2">The sequence shown here is derived from an EMBL/GenBank/DDBJ whole genome shotgun (WGS) entry which is preliminary data.</text>
</comment>